<evidence type="ECO:0000256" key="2">
    <source>
        <dbReference type="SAM" id="SignalP"/>
    </source>
</evidence>
<sequence length="217" mass="23639">MKVVLICVSAWIALVAGAPTILNSIPDYLNDRLYQYRDKRSKIAHSIYPIGGVSSQFSSFSPYQWNVRPYVNPYAFANYGYQSMYGCGRGLFKSDEREDDRDPSDTDPDAHRHTDTSGTNPQLTPTSLASMGQLVAPAGGPAYGMFPNVPNAGCNVPFLFSCAPTIVPGRIMRGPQYGFGPFGAFRDVDNFGYDSTLQDQAAHENVATGDGSQVTKN</sequence>
<comment type="caution">
    <text evidence="3">The sequence shown here is derived from an EMBL/GenBank/DDBJ whole genome shotgun (WGS) entry which is preliminary data.</text>
</comment>
<evidence type="ECO:0000313" key="4">
    <source>
        <dbReference type="Proteomes" id="UP001497472"/>
    </source>
</evidence>
<protein>
    <submittedName>
        <fullName evidence="3">Uncharacterized protein</fullName>
    </submittedName>
</protein>
<keyword evidence="2" id="KW-0732">Signal</keyword>
<evidence type="ECO:0000256" key="1">
    <source>
        <dbReference type="SAM" id="MobiDB-lite"/>
    </source>
</evidence>
<gene>
    <name evidence="3" type="ORF">LNINA_LOCUS4928</name>
</gene>
<organism evidence="3 4">
    <name type="scientific">Leptosia nina</name>
    <dbReference type="NCBI Taxonomy" id="320188"/>
    <lineage>
        <taxon>Eukaryota</taxon>
        <taxon>Metazoa</taxon>
        <taxon>Ecdysozoa</taxon>
        <taxon>Arthropoda</taxon>
        <taxon>Hexapoda</taxon>
        <taxon>Insecta</taxon>
        <taxon>Pterygota</taxon>
        <taxon>Neoptera</taxon>
        <taxon>Endopterygota</taxon>
        <taxon>Lepidoptera</taxon>
        <taxon>Glossata</taxon>
        <taxon>Ditrysia</taxon>
        <taxon>Papilionoidea</taxon>
        <taxon>Pieridae</taxon>
        <taxon>Pierinae</taxon>
        <taxon>Leptosia</taxon>
    </lineage>
</organism>
<feature type="compositionally biased region" description="Acidic residues" evidence="1">
    <location>
        <begin position="97"/>
        <end position="107"/>
    </location>
</feature>
<feature type="compositionally biased region" description="Polar residues" evidence="1">
    <location>
        <begin position="116"/>
        <end position="126"/>
    </location>
</feature>
<feature type="chain" id="PRO_5043628740" evidence="2">
    <location>
        <begin position="18"/>
        <end position="217"/>
    </location>
</feature>
<keyword evidence="4" id="KW-1185">Reference proteome</keyword>
<accession>A0AAV1J9V7</accession>
<dbReference type="Proteomes" id="UP001497472">
    <property type="component" value="Unassembled WGS sequence"/>
</dbReference>
<feature type="signal peptide" evidence="2">
    <location>
        <begin position="1"/>
        <end position="17"/>
    </location>
</feature>
<name>A0AAV1J9V7_9NEOP</name>
<dbReference type="EMBL" id="CAVLEF010000006">
    <property type="protein sequence ID" value="CAK1545251.1"/>
    <property type="molecule type" value="Genomic_DNA"/>
</dbReference>
<feature type="region of interest" description="Disordered" evidence="1">
    <location>
        <begin position="92"/>
        <end position="126"/>
    </location>
</feature>
<dbReference type="AlphaFoldDB" id="A0AAV1J9V7"/>
<evidence type="ECO:0000313" key="3">
    <source>
        <dbReference type="EMBL" id="CAK1545251.1"/>
    </source>
</evidence>
<reference evidence="3 4" key="1">
    <citation type="submission" date="2023-11" db="EMBL/GenBank/DDBJ databases">
        <authorList>
            <person name="Okamura Y."/>
        </authorList>
    </citation>
    <scope>NUCLEOTIDE SEQUENCE [LARGE SCALE GENOMIC DNA]</scope>
</reference>
<proteinExistence type="predicted"/>